<keyword evidence="5" id="KW-0808">Transferase</keyword>
<comment type="subcellular location">
    <subcellularLocation>
        <location evidence="5">Cytoplasm</location>
    </subcellularLocation>
</comment>
<dbReference type="UniPathway" id="UPA00241">
    <property type="reaction ID" value="UER00356"/>
</dbReference>
<dbReference type="PROSITE" id="PS51219">
    <property type="entry name" value="DPCK"/>
    <property type="match status" value="1"/>
</dbReference>
<keyword evidence="5 7" id="KW-0418">Kinase</keyword>
<comment type="caution">
    <text evidence="7">The sequence shown here is derived from an EMBL/GenBank/DDBJ whole genome shotgun (WGS) entry which is preliminary data.</text>
</comment>
<dbReference type="EMBL" id="AYUF01000489">
    <property type="protein sequence ID" value="ETK01228.1"/>
    <property type="molecule type" value="Genomic_DNA"/>
</dbReference>
<dbReference type="EC" id="2.7.1.24" evidence="5 6"/>
<comment type="function">
    <text evidence="5">Catalyzes the phosphorylation of the 3'-hydroxyl group of dephosphocoenzyme A to form coenzyme A.</text>
</comment>
<keyword evidence="5" id="KW-0963">Cytoplasm</keyword>
<keyword evidence="2 5" id="KW-0547">Nucleotide-binding</keyword>
<dbReference type="PATRIC" id="fig|1411148.3.peg.1809"/>
<dbReference type="GO" id="GO:0005737">
    <property type="term" value="C:cytoplasm"/>
    <property type="evidence" value="ECO:0007669"/>
    <property type="project" value="UniProtKB-SubCell"/>
</dbReference>
<evidence type="ECO:0000256" key="6">
    <source>
        <dbReference type="NCBIfam" id="TIGR00152"/>
    </source>
</evidence>
<name>W2C2E6_9BACT</name>
<dbReference type="NCBIfam" id="TIGR00152">
    <property type="entry name" value="dephospho-CoA kinase"/>
    <property type="match status" value="1"/>
</dbReference>
<reference evidence="7 8" key="1">
    <citation type="submission" date="2013-11" db="EMBL/GenBank/DDBJ databases">
        <title>Single cell genomics of uncultured Tannerella BU063 (oral taxon 286).</title>
        <authorList>
            <person name="Beall C.J."/>
            <person name="Campbell A.G."/>
            <person name="Griffen A.L."/>
            <person name="Podar M."/>
            <person name="Leys E.J."/>
        </authorList>
    </citation>
    <scope>NUCLEOTIDE SEQUENCE [LARGE SCALE GENOMIC DNA]</scope>
    <source>
        <strain evidence="7">Cell 2</strain>
    </source>
</reference>
<evidence type="ECO:0000256" key="1">
    <source>
        <dbReference type="ARBA" id="ARBA00009018"/>
    </source>
</evidence>
<evidence type="ECO:0000256" key="5">
    <source>
        <dbReference type="HAMAP-Rule" id="MF_00376"/>
    </source>
</evidence>
<dbReference type="Pfam" id="PF01121">
    <property type="entry name" value="CoaE"/>
    <property type="match status" value="1"/>
</dbReference>
<dbReference type="GO" id="GO:0005524">
    <property type="term" value="F:ATP binding"/>
    <property type="evidence" value="ECO:0007669"/>
    <property type="project" value="UniProtKB-UniRule"/>
</dbReference>
<accession>W2C2E6</accession>
<dbReference type="InterPro" id="IPR027417">
    <property type="entry name" value="P-loop_NTPase"/>
</dbReference>
<gene>
    <name evidence="5" type="primary">coaE</name>
    <name evidence="7" type="ORF">N425_11105</name>
</gene>
<dbReference type="HAMAP" id="MF_00376">
    <property type="entry name" value="Dephospho_CoA_kinase"/>
    <property type="match status" value="1"/>
</dbReference>
<dbReference type="Proteomes" id="UP000018837">
    <property type="component" value="Unassembled WGS sequence"/>
</dbReference>
<dbReference type="PANTHER" id="PTHR10695:SF46">
    <property type="entry name" value="BIFUNCTIONAL COENZYME A SYNTHASE-RELATED"/>
    <property type="match status" value="1"/>
</dbReference>
<dbReference type="GO" id="GO:0015937">
    <property type="term" value="P:coenzyme A biosynthetic process"/>
    <property type="evidence" value="ECO:0007669"/>
    <property type="project" value="UniProtKB-UniRule"/>
</dbReference>
<dbReference type="CDD" id="cd02022">
    <property type="entry name" value="DPCK"/>
    <property type="match status" value="1"/>
</dbReference>
<keyword evidence="3 5" id="KW-0067">ATP-binding</keyword>
<dbReference type="Gene3D" id="3.40.50.300">
    <property type="entry name" value="P-loop containing nucleotide triphosphate hydrolases"/>
    <property type="match status" value="1"/>
</dbReference>
<comment type="pathway">
    <text evidence="5">Cofactor biosynthesis; coenzyme A biosynthesis; CoA from (R)-pantothenate: step 5/5.</text>
</comment>
<keyword evidence="4 5" id="KW-0173">Coenzyme A biosynthesis</keyword>
<sequence>MTTIGITGGIGSGKSMVSALLRVYGVPVYDADRESKRLLVTSPTIRRGLTALLGPEIYRPDGTLDRARMAALIFADADLLARVNAIIHPAVGDDFDDWRKRLTVPLCAMESAILFESGFDRRADVRLTVYAPEAIRLQRVIARDGAAEADVRRRMQSQWTDERKAALSDAVITNDGLSALIPQVEALLNRWL</sequence>
<protein>
    <recommendedName>
        <fullName evidence="5 6">Dephospho-CoA kinase</fullName>
        <ecNumber evidence="5 6">2.7.1.24</ecNumber>
    </recommendedName>
    <alternativeName>
        <fullName evidence="5">Dephosphocoenzyme A kinase</fullName>
    </alternativeName>
</protein>
<organism evidence="7 8">
    <name type="scientific">Tannerella sp. oral taxon BU063 isolate Cell 2</name>
    <dbReference type="NCBI Taxonomy" id="1411148"/>
    <lineage>
        <taxon>Bacteria</taxon>
        <taxon>Pseudomonadati</taxon>
        <taxon>Bacteroidota</taxon>
        <taxon>Bacteroidia</taxon>
        <taxon>Bacteroidales</taxon>
        <taxon>Tannerellaceae</taxon>
        <taxon>Tannerella</taxon>
    </lineage>
</organism>
<dbReference type="PANTHER" id="PTHR10695">
    <property type="entry name" value="DEPHOSPHO-COA KINASE-RELATED"/>
    <property type="match status" value="1"/>
</dbReference>
<comment type="catalytic activity">
    <reaction evidence="5">
        <text>3'-dephospho-CoA + ATP = ADP + CoA + H(+)</text>
        <dbReference type="Rhea" id="RHEA:18245"/>
        <dbReference type="ChEBI" id="CHEBI:15378"/>
        <dbReference type="ChEBI" id="CHEBI:30616"/>
        <dbReference type="ChEBI" id="CHEBI:57287"/>
        <dbReference type="ChEBI" id="CHEBI:57328"/>
        <dbReference type="ChEBI" id="CHEBI:456216"/>
        <dbReference type="EC" id="2.7.1.24"/>
    </reaction>
</comment>
<dbReference type="AlphaFoldDB" id="W2C2E6"/>
<evidence type="ECO:0000256" key="3">
    <source>
        <dbReference type="ARBA" id="ARBA00022840"/>
    </source>
</evidence>
<evidence type="ECO:0000313" key="7">
    <source>
        <dbReference type="EMBL" id="ETK01228.1"/>
    </source>
</evidence>
<dbReference type="GO" id="GO:0004140">
    <property type="term" value="F:dephospho-CoA kinase activity"/>
    <property type="evidence" value="ECO:0007669"/>
    <property type="project" value="UniProtKB-UniRule"/>
</dbReference>
<evidence type="ECO:0000313" key="8">
    <source>
        <dbReference type="Proteomes" id="UP000018837"/>
    </source>
</evidence>
<feature type="binding site" evidence="5">
    <location>
        <begin position="11"/>
        <end position="16"/>
    </location>
    <ligand>
        <name>ATP</name>
        <dbReference type="ChEBI" id="CHEBI:30616"/>
    </ligand>
</feature>
<evidence type="ECO:0000256" key="2">
    <source>
        <dbReference type="ARBA" id="ARBA00022741"/>
    </source>
</evidence>
<dbReference type="InterPro" id="IPR001977">
    <property type="entry name" value="Depp_CoAkinase"/>
</dbReference>
<proteinExistence type="inferred from homology"/>
<evidence type="ECO:0000256" key="4">
    <source>
        <dbReference type="ARBA" id="ARBA00022993"/>
    </source>
</evidence>
<comment type="similarity">
    <text evidence="1 5">Belongs to the CoaE family.</text>
</comment>
<dbReference type="SUPFAM" id="SSF52540">
    <property type="entry name" value="P-loop containing nucleoside triphosphate hydrolases"/>
    <property type="match status" value="1"/>
</dbReference>